<protein>
    <submittedName>
        <fullName evidence="2">Uncharacterized protein</fullName>
    </submittedName>
</protein>
<reference evidence="2 3" key="1">
    <citation type="submission" date="2023-05" db="EMBL/GenBank/DDBJ databases">
        <title>B98-5 Cell Line De Novo Hybrid Assembly: An Optical Mapping Approach.</title>
        <authorList>
            <person name="Kananen K."/>
            <person name="Auerbach J.A."/>
            <person name="Kautto E."/>
            <person name="Blachly J.S."/>
        </authorList>
    </citation>
    <scope>NUCLEOTIDE SEQUENCE [LARGE SCALE GENOMIC DNA]</scope>
    <source>
        <strain evidence="2">B95-8</strain>
        <tissue evidence="2">Cell line</tissue>
    </source>
</reference>
<comment type="caution">
    <text evidence="2">The sequence shown here is derived from an EMBL/GenBank/DDBJ whole genome shotgun (WGS) entry which is preliminary data.</text>
</comment>
<organism evidence="2 3">
    <name type="scientific">Saguinus oedipus</name>
    <name type="common">Cotton-top tamarin</name>
    <name type="synonym">Oedipomidas oedipus</name>
    <dbReference type="NCBI Taxonomy" id="9490"/>
    <lineage>
        <taxon>Eukaryota</taxon>
        <taxon>Metazoa</taxon>
        <taxon>Chordata</taxon>
        <taxon>Craniata</taxon>
        <taxon>Vertebrata</taxon>
        <taxon>Euteleostomi</taxon>
        <taxon>Mammalia</taxon>
        <taxon>Eutheria</taxon>
        <taxon>Euarchontoglires</taxon>
        <taxon>Primates</taxon>
        <taxon>Haplorrhini</taxon>
        <taxon>Platyrrhini</taxon>
        <taxon>Cebidae</taxon>
        <taxon>Callitrichinae</taxon>
        <taxon>Saguinus</taxon>
    </lineage>
</organism>
<dbReference type="EMBL" id="JASSZA010000013">
    <property type="protein sequence ID" value="KAK2095179.1"/>
    <property type="molecule type" value="Genomic_DNA"/>
</dbReference>
<name>A0ABQ9UDP1_SAGOE</name>
<proteinExistence type="predicted"/>
<feature type="compositionally biased region" description="Basic and acidic residues" evidence="1">
    <location>
        <begin position="38"/>
        <end position="54"/>
    </location>
</feature>
<evidence type="ECO:0000313" key="3">
    <source>
        <dbReference type="Proteomes" id="UP001266305"/>
    </source>
</evidence>
<dbReference type="Proteomes" id="UP001266305">
    <property type="component" value="Unassembled WGS sequence"/>
</dbReference>
<evidence type="ECO:0000313" key="2">
    <source>
        <dbReference type="EMBL" id="KAK2095179.1"/>
    </source>
</evidence>
<evidence type="ECO:0000256" key="1">
    <source>
        <dbReference type="SAM" id="MobiDB-lite"/>
    </source>
</evidence>
<feature type="non-terminal residue" evidence="2">
    <location>
        <position position="1"/>
    </location>
</feature>
<gene>
    <name evidence="2" type="ORF">P7K49_026595</name>
</gene>
<keyword evidence="3" id="KW-1185">Reference proteome</keyword>
<accession>A0ABQ9UDP1</accession>
<feature type="region of interest" description="Disordered" evidence="1">
    <location>
        <begin position="1"/>
        <end position="54"/>
    </location>
</feature>
<sequence length="54" mass="6292">RASSRASHRSFGARVPLTRRARPRHPDAPRPSRSLHRPRPDVRTTERRADPCHF</sequence>